<keyword evidence="3" id="KW-0256">Endoplasmic reticulum</keyword>
<evidence type="ECO:0000313" key="11">
    <source>
        <dbReference type="Proteomes" id="UP000007110"/>
    </source>
</evidence>
<dbReference type="PROSITE" id="PS51914">
    <property type="entry name" value="MRH"/>
    <property type="match status" value="1"/>
</dbReference>
<dbReference type="InterPro" id="IPR011992">
    <property type="entry name" value="EF-hand-dom_pair"/>
</dbReference>
<name>A0A7M7PHI0_STRPU</name>
<feature type="domain" description="MRH" evidence="9">
    <location>
        <begin position="475"/>
        <end position="576"/>
    </location>
</feature>
<evidence type="ECO:0000256" key="2">
    <source>
        <dbReference type="ARBA" id="ARBA00022729"/>
    </source>
</evidence>
<dbReference type="Pfam" id="PF12999">
    <property type="entry name" value="PRKCSH-like"/>
    <property type="match status" value="1"/>
</dbReference>
<dbReference type="GeneID" id="584203"/>
<dbReference type="PANTHER" id="PTHR12630">
    <property type="entry name" value="N-LINKED OLIGOSACCHARIDE PROCESSING"/>
    <property type="match status" value="1"/>
</dbReference>
<evidence type="ECO:0000256" key="3">
    <source>
        <dbReference type="ARBA" id="ARBA00022824"/>
    </source>
</evidence>
<evidence type="ECO:0000256" key="4">
    <source>
        <dbReference type="ARBA" id="ARBA00023157"/>
    </source>
</evidence>
<keyword evidence="5" id="KW-0175">Coiled coil</keyword>
<evidence type="ECO:0000256" key="5">
    <source>
        <dbReference type="SAM" id="Coils"/>
    </source>
</evidence>
<dbReference type="OMA" id="YENGQHC"/>
<dbReference type="InterPro" id="IPR036607">
    <property type="entry name" value="PRKCSH"/>
</dbReference>
<protein>
    <recommendedName>
        <fullName evidence="1">Glucosidase 2 subunit beta</fullName>
    </recommendedName>
</protein>
<feature type="coiled-coil region" evidence="5">
    <location>
        <begin position="425"/>
        <end position="459"/>
    </location>
</feature>
<dbReference type="InParanoid" id="A0A7M7PHI0"/>
<feature type="transmembrane region" description="Helical" evidence="7">
    <location>
        <begin position="21"/>
        <end position="39"/>
    </location>
</feature>
<feature type="region of interest" description="Disordered" evidence="6">
    <location>
        <begin position="363"/>
        <end position="385"/>
    </location>
</feature>
<dbReference type="InterPro" id="IPR036055">
    <property type="entry name" value="LDL_receptor-like_sf"/>
</dbReference>
<feature type="region of interest" description="Disordered" evidence="6">
    <location>
        <begin position="211"/>
        <end position="230"/>
    </location>
</feature>
<keyword evidence="2" id="KW-0732">Signal</keyword>
<keyword evidence="7" id="KW-1133">Transmembrane helix</keyword>
<accession>A0A7M7PHI0</accession>
<evidence type="ECO:0000259" key="9">
    <source>
        <dbReference type="PROSITE" id="PS51914"/>
    </source>
</evidence>
<dbReference type="InterPro" id="IPR009011">
    <property type="entry name" value="Man6P_isomerase_rcpt-bd_dom_sf"/>
</dbReference>
<feature type="compositionally biased region" description="Polar residues" evidence="6">
    <location>
        <begin position="498"/>
        <end position="510"/>
    </location>
</feature>
<dbReference type="SUPFAM" id="SSF50911">
    <property type="entry name" value="Mannose 6-phosphate receptor domain"/>
    <property type="match status" value="1"/>
</dbReference>
<dbReference type="KEGG" id="spu:584203"/>
<keyword evidence="4" id="KW-1015">Disulfide bond</keyword>
<organism evidence="10 11">
    <name type="scientific">Strongylocentrotus purpuratus</name>
    <name type="common">Purple sea urchin</name>
    <dbReference type="NCBI Taxonomy" id="7668"/>
    <lineage>
        <taxon>Eukaryota</taxon>
        <taxon>Metazoa</taxon>
        <taxon>Echinodermata</taxon>
        <taxon>Eleutherozoa</taxon>
        <taxon>Echinozoa</taxon>
        <taxon>Echinoidea</taxon>
        <taxon>Euechinoidea</taxon>
        <taxon>Echinacea</taxon>
        <taxon>Camarodonta</taxon>
        <taxon>Echinidea</taxon>
        <taxon>Strongylocentrotidae</taxon>
        <taxon>Strongylocentrotus</taxon>
    </lineage>
</organism>
<evidence type="ECO:0000259" key="8">
    <source>
        <dbReference type="PROSITE" id="PS50222"/>
    </source>
</evidence>
<feature type="domain" description="EF-hand" evidence="8">
    <location>
        <begin position="243"/>
        <end position="278"/>
    </location>
</feature>
<evidence type="ECO:0000256" key="7">
    <source>
        <dbReference type="SAM" id="Phobius"/>
    </source>
</evidence>
<evidence type="ECO:0000313" key="10">
    <source>
        <dbReference type="EnsemblMetazoa" id="XP_030851423"/>
    </source>
</evidence>
<evidence type="ECO:0000256" key="6">
    <source>
        <dbReference type="SAM" id="MobiDB-lite"/>
    </source>
</evidence>
<dbReference type="AlphaFoldDB" id="A0A7M7PHI0"/>
<dbReference type="InterPro" id="IPR002172">
    <property type="entry name" value="LDrepeatLR_classA_rpt"/>
</dbReference>
<dbReference type="InterPro" id="IPR044865">
    <property type="entry name" value="MRH_dom"/>
</dbReference>
<reference evidence="11" key="1">
    <citation type="submission" date="2015-02" db="EMBL/GenBank/DDBJ databases">
        <title>Genome sequencing for Strongylocentrotus purpuratus.</title>
        <authorList>
            <person name="Murali S."/>
            <person name="Liu Y."/>
            <person name="Vee V."/>
            <person name="English A."/>
            <person name="Wang M."/>
            <person name="Skinner E."/>
            <person name="Han Y."/>
            <person name="Muzny D.M."/>
            <person name="Worley K.C."/>
            <person name="Gibbs R.A."/>
        </authorList>
    </citation>
    <scope>NUCLEOTIDE SEQUENCE</scope>
</reference>
<dbReference type="GO" id="GO:0005509">
    <property type="term" value="F:calcium ion binding"/>
    <property type="evidence" value="ECO:0007669"/>
    <property type="project" value="InterPro"/>
</dbReference>
<feature type="region of interest" description="Disordered" evidence="6">
    <location>
        <begin position="495"/>
        <end position="514"/>
    </location>
</feature>
<dbReference type="CDD" id="cd00112">
    <property type="entry name" value="LDLa"/>
    <property type="match status" value="1"/>
</dbReference>
<dbReference type="InterPro" id="IPR002048">
    <property type="entry name" value="EF_hand_dom"/>
</dbReference>
<keyword evidence="7" id="KW-0472">Membrane</keyword>
<evidence type="ECO:0000256" key="1">
    <source>
        <dbReference type="ARBA" id="ARBA00022387"/>
    </source>
</evidence>
<keyword evidence="7" id="KW-0812">Transmembrane</keyword>
<dbReference type="SUPFAM" id="SSF47473">
    <property type="entry name" value="EF-hand"/>
    <property type="match status" value="1"/>
</dbReference>
<dbReference type="InterPro" id="IPR028146">
    <property type="entry name" value="PRKCSH_N"/>
</dbReference>
<dbReference type="EnsemblMetazoa" id="XM_030995563">
    <property type="protein sequence ID" value="XP_030851423"/>
    <property type="gene ID" value="LOC584203"/>
</dbReference>
<dbReference type="GO" id="GO:0017177">
    <property type="term" value="C:glucosidase II complex"/>
    <property type="evidence" value="ECO:0000318"/>
    <property type="project" value="GO_Central"/>
</dbReference>
<dbReference type="Gene3D" id="2.70.130.10">
    <property type="entry name" value="Mannose-6-phosphate receptor binding domain"/>
    <property type="match status" value="1"/>
</dbReference>
<dbReference type="Gene3D" id="4.10.400.10">
    <property type="entry name" value="Low-density Lipoprotein Receptor"/>
    <property type="match status" value="1"/>
</dbReference>
<dbReference type="CTD" id="5589"/>
<dbReference type="InterPro" id="IPR039794">
    <property type="entry name" value="Gtb1-like"/>
</dbReference>
<dbReference type="GO" id="GO:0006491">
    <property type="term" value="P:N-glycan processing"/>
    <property type="evidence" value="ECO:0000318"/>
    <property type="project" value="GO_Central"/>
</dbReference>
<dbReference type="Pfam" id="PF13015">
    <property type="entry name" value="PRKCSH_1"/>
    <property type="match status" value="1"/>
</dbReference>
<reference evidence="10" key="2">
    <citation type="submission" date="2021-01" db="UniProtKB">
        <authorList>
            <consortium name="EnsemblMetazoa"/>
        </authorList>
    </citation>
    <scope>IDENTIFICATION</scope>
</reference>
<dbReference type="PANTHER" id="PTHR12630:SF1">
    <property type="entry name" value="GLUCOSIDASE 2 SUBUNIT BETA"/>
    <property type="match status" value="1"/>
</dbReference>
<dbReference type="RefSeq" id="XP_030851423.1">
    <property type="nucleotide sequence ID" value="XM_030995563.1"/>
</dbReference>
<keyword evidence="11" id="KW-1185">Reference proteome</keyword>
<dbReference type="OrthoDB" id="28322at2759"/>
<dbReference type="PROSITE" id="PS50222">
    <property type="entry name" value="EF_HAND_2"/>
    <property type="match status" value="1"/>
</dbReference>
<dbReference type="Proteomes" id="UP000007110">
    <property type="component" value="Unassembled WGS sequence"/>
</dbReference>
<sequence>MCKSVHPNRCLSLAKMEVRSAVSTALFVLLTISLGILWMCDATIQVERPRGVSLSNEPFYNKGSQGEWFTCIDGSMKIHRTQINDDYCDCPDSSDEPGTSACPDGRFHCNNRGYRPYYIPSSRVNDGICDCCDASDEYEGPGAGKCVNNCKELGKKDLEERKQQMVLFNQGFDIRQQYINDGLAKKTEREGESKTLQAEKEEAQRVVDEKKKVRDEVEGPETEAKDKHKAAWEAEVAARKAAEERERALQAFKELDIDSDGRIVFHELANRLEFDTDSSGDLNEEEAKAVLGGANIVEEAVFVEQIWNDVKEKFKFAHELAAEEALKQQEGQEQQGEEPAAFEKNAFEEVHDDIDEDIEDEWAEDDDEDEEDFYEEEEDEFDEDLPEEARGVLRQKRLDRLTKKREMKDHAKPSEDEMPDYDDATKALIAAADQARKELEEAEKALKNIDRTVGDLEKQLRVDLGPDQAFQALQGQCYEYTDREYTYKLCPFEKSSQRSKNGGSETSLGSWHQWEGPPDNKYSLMMYTKGQKCWNGPDRSTRVNLRCGVENRVLSASEPDRCVYQFEFTTPALCTYKYDLSTGETDTHDEL</sequence>
<proteinExistence type="predicted"/>